<evidence type="ECO:0000256" key="1">
    <source>
        <dbReference type="SAM" id="SignalP"/>
    </source>
</evidence>
<accession>A0AB39J947</accession>
<dbReference type="GeneID" id="66362752"/>
<dbReference type="RefSeq" id="WP_008348328.1">
    <property type="nucleotide sequence ID" value="NZ_CP162911.1"/>
</dbReference>
<dbReference type="AlphaFoldDB" id="A0AB39J947"/>
<sequence>MKMKKSMYSLIAVSALTFTIGGVASAQESVQTNHLSSMPITLKSLSADAPIKTNARNITINVGSSYPIDDIASYAVVVKGSQYVSVSGRDIKGLKDSGSNQVEVWMYKSNGALLGALYITVRK</sequence>
<feature type="signal peptide" evidence="1">
    <location>
        <begin position="1"/>
        <end position="26"/>
    </location>
</feature>
<keyword evidence="1" id="KW-0732">Signal</keyword>
<name>A0AB39J947_9BACI</name>
<organism evidence="2">
    <name type="scientific">Bacillus aerius</name>
    <dbReference type="NCBI Taxonomy" id="293388"/>
    <lineage>
        <taxon>Bacteria</taxon>
        <taxon>Bacillati</taxon>
        <taxon>Bacillota</taxon>
        <taxon>Bacilli</taxon>
        <taxon>Bacillales</taxon>
        <taxon>Bacillaceae</taxon>
        <taxon>Bacillus</taxon>
    </lineage>
</organism>
<feature type="chain" id="PRO_5044290444" evidence="1">
    <location>
        <begin position="27"/>
        <end position="123"/>
    </location>
</feature>
<protein>
    <submittedName>
        <fullName evidence="2">Uncharacterized protein</fullName>
    </submittedName>
</protein>
<evidence type="ECO:0000313" key="2">
    <source>
        <dbReference type="EMBL" id="XDL62479.1"/>
    </source>
</evidence>
<reference evidence="2" key="1">
    <citation type="submission" date="2024-07" db="EMBL/GenBank/DDBJ databases">
        <authorList>
            <person name="Wang K."/>
            <person name="Liang S."/>
            <person name="Wang S."/>
        </authorList>
    </citation>
    <scope>NUCLEOTIDE SEQUENCE</scope>
    <source>
        <strain evidence="2">KW1</strain>
    </source>
</reference>
<gene>
    <name evidence="2" type="ORF">AB4922_05925</name>
</gene>
<proteinExistence type="predicted"/>
<dbReference type="EMBL" id="CP162911">
    <property type="protein sequence ID" value="XDL62479.1"/>
    <property type="molecule type" value="Genomic_DNA"/>
</dbReference>